<protein>
    <submittedName>
        <fullName evidence="1">Uncharacterized protein</fullName>
    </submittedName>
</protein>
<comment type="caution">
    <text evidence="1">The sequence shown here is derived from an EMBL/GenBank/DDBJ whole genome shotgun (WGS) entry which is preliminary data.</text>
</comment>
<organism evidence="1 2">
    <name type="scientific">Arctium lappa</name>
    <name type="common">Greater burdock</name>
    <name type="synonym">Lappa major</name>
    <dbReference type="NCBI Taxonomy" id="4217"/>
    <lineage>
        <taxon>Eukaryota</taxon>
        <taxon>Viridiplantae</taxon>
        <taxon>Streptophyta</taxon>
        <taxon>Embryophyta</taxon>
        <taxon>Tracheophyta</taxon>
        <taxon>Spermatophyta</taxon>
        <taxon>Magnoliopsida</taxon>
        <taxon>eudicotyledons</taxon>
        <taxon>Gunneridae</taxon>
        <taxon>Pentapetalae</taxon>
        <taxon>asterids</taxon>
        <taxon>campanulids</taxon>
        <taxon>Asterales</taxon>
        <taxon>Asteraceae</taxon>
        <taxon>Carduoideae</taxon>
        <taxon>Cardueae</taxon>
        <taxon>Arctiinae</taxon>
        <taxon>Arctium</taxon>
    </lineage>
</organism>
<proteinExistence type="predicted"/>
<dbReference type="EMBL" id="CM042058">
    <property type="protein sequence ID" value="KAI3684505.1"/>
    <property type="molecule type" value="Genomic_DNA"/>
</dbReference>
<keyword evidence="2" id="KW-1185">Reference proteome</keyword>
<accession>A0ACB8YKE5</accession>
<evidence type="ECO:0000313" key="1">
    <source>
        <dbReference type="EMBL" id="KAI3684505.1"/>
    </source>
</evidence>
<evidence type="ECO:0000313" key="2">
    <source>
        <dbReference type="Proteomes" id="UP001055879"/>
    </source>
</evidence>
<reference evidence="1 2" key="2">
    <citation type="journal article" date="2022" name="Mol. Ecol. Resour.">
        <title>The genomes of chicory, endive, great burdock and yacon provide insights into Asteraceae paleo-polyploidization history and plant inulin production.</title>
        <authorList>
            <person name="Fan W."/>
            <person name="Wang S."/>
            <person name="Wang H."/>
            <person name="Wang A."/>
            <person name="Jiang F."/>
            <person name="Liu H."/>
            <person name="Zhao H."/>
            <person name="Xu D."/>
            <person name="Zhang Y."/>
        </authorList>
    </citation>
    <scope>NUCLEOTIDE SEQUENCE [LARGE SCALE GENOMIC DNA]</scope>
    <source>
        <strain evidence="2">cv. Niubang</strain>
    </source>
</reference>
<dbReference type="Proteomes" id="UP001055879">
    <property type="component" value="Linkage Group LG12"/>
</dbReference>
<name>A0ACB8YKE5_ARCLA</name>
<reference evidence="2" key="1">
    <citation type="journal article" date="2022" name="Mol. Ecol. Resour.">
        <title>The genomes of chicory, endive, great burdock and yacon provide insights into Asteraceae palaeo-polyploidization history and plant inulin production.</title>
        <authorList>
            <person name="Fan W."/>
            <person name="Wang S."/>
            <person name="Wang H."/>
            <person name="Wang A."/>
            <person name="Jiang F."/>
            <person name="Liu H."/>
            <person name="Zhao H."/>
            <person name="Xu D."/>
            <person name="Zhang Y."/>
        </authorList>
    </citation>
    <scope>NUCLEOTIDE SEQUENCE [LARGE SCALE GENOMIC DNA]</scope>
    <source>
        <strain evidence="2">cv. Niubang</strain>
    </source>
</reference>
<gene>
    <name evidence="1" type="ORF">L6452_33729</name>
</gene>
<sequence length="80" mass="9688">MSPITTTQLLYKEDFYRIHCNLVHYESRYLCSLRFSVTVHDLLFDSYRKEGFQVLRLRFLCFILTPPRLCNNRSSKSRHI</sequence>